<gene>
    <name evidence="4" type="ORF">E4A49_02950</name>
</gene>
<keyword evidence="1" id="KW-0227">DNA damage</keyword>
<dbReference type="InterPro" id="IPR036388">
    <property type="entry name" value="WH-like_DNA-bd_sf"/>
</dbReference>
<dbReference type="InterPro" id="IPR014048">
    <property type="entry name" value="MethylDNA_cys_MeTrfase_DNA-bd"/>
</dbReference>
<evidence type="ECO:0000256" key="1">
    <source>
        <dbReference type="ARBA" id="ARBA00022763"/>
    </source>
</evidence>
<dbReference type="Gene3D" id="1.10.10.10">
    <property type="entry name" value="Winged helix-like DNA-binding domain superfamily/Winged helix DNA-binding domain"/>
    <property type="match status" value="1"/>
</dbReference>
<feature type="domain" description="Methylated-DNA-[protein]-cysteine S-methyltransferase DNA binding" evidence="3">
    <location>
        <begin position="90"/>
        <end position="143"/>
    </location>
</feature>
<accession>A0ABY2K0Z7</accession>
<dbReference type="SUPFAM" id="SSF46767">
    <property type="entry name" value="Methylated DNA-protein cysteine methyltransferase, C-terminal domain"/>
    <property type="match status" value="1"/>
</dbReference>
<organism evidence="4 5">
    <name type="scientific">Micrococcus lylae</name>
    <dbReference type="NCBI Taxonomy" id="1273"/>
    <lineage>
        <taxon>Bacteria</taxon>
        <taxon>Bacillati</taxon>
        <taxon>Actinomycetota</taxon>
        <taxon>Actinomycetes</taxon>
        <taxon>Micrococcales</taxon>
        <taxon>Micrococcaceae</taxon>
        <taxon>Micrococcus</taxon>
    </lineage>
</organism>
<reference evidence="4 5" key="1">
    <citation type="submission" date="2019-03" db="EMBL/GenBank/DDBJ databases">
        <title>Reclassification of Micrococcus aloeverae and Micrococcus yunnanensis as later heterotypic synonyms of Micrococcus luteus.</title>
        <authorList>
            <person name="Huang C.-H."/>
        </authorList>
    </citation>
    <scope>NUCLEOTIDE SEQUENCE [LARGE SCALE GENOMIC DNA]</scope>
    <source>
        <strain evidence="4 5">BCRC 12151</strain>
    </source>
</reference>
<dbReference type="PANTHER" id="PTHR42942">
    <property type="entry name" value="6-O-METHYLGUANINE DNA METHYLTRANSFERASE"/>
    <property type="match status" value="1"/>
</dbReference>
<protein>
    <recommendedName>
        <fullName evidence="3">Methylated-DNA-[protein]-cysteine S-methyltransferase DNA binding domain-containing protein</fullName>
    </recommendedName>
</protein>
<evidence type="ECO:0000259" key="3">
    <source>
        <dbReference type="Pfam" id="PF01035"/>
    </source>
</evidence>
<keyword evidence="5" id="KW-1185">Reference proteome</keyword>
<sequence>MTIVAVTISAFEGSRPVVSRSNPARICSCQFTASTLPRRRTRQDEPVDTAETPPAQPLAGDCPPGDGSLPAVPGLPDDGPLTVLEALAAAAWLIPAGRAVAYGGLAALLGAGGARQAGRAMAESAEGTPWWRVVRADGSLPTQLAVVAKGHWETEGTPLRGHDDPRVDLSAARWQPDAAAQRSLERLAQRSRQA</sequence>
<dbReference type="InterPro" id="IPR036217">
    <property type="entry name" value="MethylDNA_cys_MeTrfase_DNAb"/>
</dbReference>
<dbReference type="EMBL" id="SPKT01000004">
    <property type="protein sequence ID" value="TFI00357.1"/>
    <property type="molecule type" value="Genomic_DNA"/>
</dbReference>
<evidence type="ECO:0000313" key="4">
    <source>
        <dbReference type="EMBL" id="TFI00357.1"/>
    </source>
</evidence>
<comment type="caution">
    <text evidence="4">The sequence shown here is derived from an EMBL/GenBank/DDBJ whole genome shotgun (WGS) entry which is preliminary data.</text>
</comment>
<dbReference type="Proteomes" id="UP000297477">
    <property type="component" value="Unassembled WGS sequence"/>
</dbReference>
<name>A0ABY2K0Z7_9MICC</name>
<dbReference type="InterPro" id="IPR052520">
    <property type="entry name" value="ATL_DNA_repair"/>
</dbReference>
<evidence type="ECO:0000313" key="5">
    <source>
        <dbReference type="Proteomes" id="UP000297477"/>
    </source>
</evidence>
<dbReference type="Pfam" id="PF01035">
    <property type="entry name" value="DNA_binding_1"/>
    <property type="match status" value="1"/>
</dbReference>
<proteinExistence type="predicted"/>
<dbReference type="PANTHER" id="PTHR42942:SF1">
    <property type="entry name" value="ALKYLTRANSFERASE-LIKE PROTEIN 1"/>
    <property type="match status" value="1"/>
</dbReference>
<feature type="region of interest" description="Disordered" evidence="2">
    <location>
        <begin position="37"/>
        <end position="69"/>
    </location>
</feature>
<evidence type="ECO:0000256" key="2">
    <source>
        <dbReference type="SAM" id="MobiDB-lite"/>
    </source>
</evidence>